<dbReference type="PANTHER" id="PTHR30531:SF12">
    <property type="entry name" value="FLAGELLAR BIOSYNTHETIC PROTEIN FLHB"/>
    <property type="match status" value="1"/>
</dbReference>
<organism evidence="1">
    <name type="scientific">mine drainage metagenome</name>
    <dbReference type="NCBI Taxonomy" id="410659"/>
    <lineage>
        <taxon>unclassified sequences</taxon>
        <taxon>metagenomes</taxon>
        <taxon>ecological metagenomes</taxon>
    </lineage>
</organism>
<dbReference type="PANTHER" id="PTHR30531">
    <property type="entry name" value="FLAGELLAR BIOSYNTHETIC PROTEIN FLHB"/>
    <property type="match status" value="1"/>
</dbReference>
<dbReference type="Gene3D" id="3.40.1690.10">
    <property type="entry name" value="secretion proteins EscU"/>
    <property type="match status" value="1"/>
</dbReference>
<accession>T1AVY0</accession>
<dbReference type="InterPro" id="IPR006135">
    <property type="entry name" value="T3SS_substrate_exporter"/>
</dbReference>
<gene>
    <name evidence="1" type="ORF">B1A_14683</name>
</gene>
<reference evidence="1" key="1">
    <citation type="submission" date="2013-08" db="EMBL/GenBank/DDBJ databases">
        <authorList>
            <person name="Mendez C."/>
            <person name="Richter M."/>
            <person name="Ferrer M."/>
            <person name="Sanchez J."/>
        </authorList>
    </citation>
    <scope>NUCLEOTIDE SEQUENCE</scope>
</reference>
<name>T1AVY0_9ZZZZ</name>
<sequence length="83" mass="9067">EDRAPRVVAKGADFNAIAIRERARSCNVVIVENPPLARALHETCEVNDVVPPVLYGAVARLLAFVYSLSPTARVFRDVHVLAT</sequence>
<dbReference type="GO" id="GO:0005886">
    <property type="term" value="C:plasma membrane"/>
    <property type="evidence" value="ECO:0007669"/>
    <property type="project" value="TreeGrafter"/>
</dbReference>
<dbReference type="SUPFAM" id="SSF160544">
    <property type="entry name" value="EscU C-terminal domain-like"/>
    <property type="match status" value="1"/>
</dbReference>
<dbReference type="InterPro" id="IPR029025">
    <property type="entry name" value="T3SS_substrate_exporter_C"/>
</dbReference>
<evidence type="ECO:0000313" key="1">
    <source>
        <dbReference type="EMBL" id="EQD46240.1"/>
    </source>
</evidence>
<dbReference type="AlphaFoldDB" id="T1AVY0"/>
<dbReference type="EMBL" id="AUZX01010785">
    <property type="protein sequence ID" value="EQD46240.1"/>
    <property type="molecule type" value="Genomic_DNA"/>
</dbReference>
<proteinExistence type="predicted"/>
<dbReference type="GO" id="GO:0009306">
    <property type="term" value="P:protein secretion"/>
    <property type="evidence" value="ECO:0007669"/>
    <property type="project" value="InterPro"/>
</dbReference>
<comment type="caution">
    <text evidence="1">The sequence shown here is derived from an EMBL/GenBank/DDBJ whole genome shotgun (WGS) entry which is preliminary data.</text>
</comment>
<reference evidence="1" key="2">
    <citation type="journal article" date="2014" name="ISME J.">
        <title>Microbial stratification in low pH oxic and suboxic macroscopic growths along an acid mine drainage.</title>
        <authorList>
            <person name="Mendez-Garcia C."/>
            <person name="Mesa V."/>
            <person name="Sprenger R.R."/>
            <person name="Richter M."/>
            <person name="Diez M.S."/>
            <person name="Solano J."/>
            <person name="Bargiela R."/>
            <person name="Golyshina O.V."/>
            <person name="Manteca A."/>
            <person name="Ramos J.L."/>
            <person name="Gallego J.R."/>
            <person name="Llorente I."/>
            <person name="Martins Dos Santos V.A."/>
            <person name="Jensen O.N."/>
            <person name="Pelaez A.I."/>
            <person name="Sanchez J."/>
            <person name="Ferrer M."/>
        </authorList>
    </citation>
    <scope>NUCLEOTIDE SEQUENCE</scope>
</reference>
<feature type="non-terminal residue" evidence="1">
    <location>
        <position position="1"/>
    </location>
</feature>
<protein>
    <submittedName>
        <fullName evidence="1">Type III secretion exporter</fullName>
    </submittedName>
</protein>
<dbReference type="Pfam" id="PF01312">
    <property type="entry name" value="Bac_export_2"/>
    <property type="match status" value="1"/>
</dbReference>